<evidence type="ECO:0000256" key="8">
    <source>
        <dbReference type="ARBA" id="ARBA00023204"/>
    </source>
</evidence>
<evidence type="ECO:0000313" key="11">
    <source>
        <dbReference type="EMBL" id="KAF0464174.1"/>
    </source>
</evidence>
<comment type="cofactor">
    <cofactor evidence="1">
        <name>Zn(2+)</name>
        <dbReference type="ChEBI" id="CHEBI:29105"/>
    </cofactor>
</comment>
<dbReference type="Proteomes" id="UP000439903">
    <property type="component" value="Unassembled WGS sequence"/>
</dbReference>
<evidence type="ECO:0000256" key="3">
    <source>
        <dbReference type="ARBA" id="ARBA00021759"/>
    </source>
</evidence>
<dbReference type="PANTHER" id="PTHR21445:SF0">
    <property type="entry name" value="APURINIC-APYRIMIDINIC ENDONUCLEASE"/>
    <property type="match status" value="1"/>
</dbReference>
<evidence type="ECO:0000256" key="6">
    <source>
        <dbReference type="ARBA" id="ARBA00022801"/>
    </source>
</evidence>
<comment type="similarity">
    <text evidence="2">Belongs to the AP endonuclease 2 family.</text>
</comment>
<evidence type="ECO:0000256" key="4">
    <source>
        <dbReference type="ARBA" id="ARBA00022723"/>
    </source>
</evidence>
<dbReference type="CDD" id="cd00019">
    <property type="entry name" value="AP2Ec"/>
    <property type="match status" value="1"/>
</dbReference>
<evidence type="ECO:0000256" key="9">
    <source>
        <dbReference type="SAM" id="MobiDB-lite"/>
    </source>
</evidence>
<dbReference type="PANTHER" id="PTHR21445">
    <property type="entry name" value="ENDONUCLEASE IV ENDODEOXYRIBONUCLEASE IV"/>
    <property type="match status" value="1"/>
</dbReference>
<evidence type="ECO:0000256" key="7">
    <source>
        <dbReference type="ARBA" id="ARBA00022833"/>
    </source>
</evidence>
<dbReference type="GO" id="GO:0006284">
    <property type="term" value="P:base-excision repair"/>
    <property type="evidence" value="ECO:0007669"/>
    <property type="project" value="TreeGrafter"/>
</dbReference>
<dbReference type="GO" id="GO:0008081">
    <property type="term" value="F:phosphoric diester hydrolase activity"/>
    <property type="evidence" value="ECO:0007669"/>
    <property type="project" value="TreeGrafter"/>
</dbReference>
<evidence type="ECO:0000256" key="1">
    <source>
        <dbReference type="ARBA" id="ARBA00001947"/>
    </source>
</evidence>
<keyword evidence="11" id="KW-0540">Nuclease</keyword>
<dbReference type="PROSITE" id="PS00731">
    <property type="entry name" value="AP_NUCLEASE_F2_3"/>
    <property type="match status" value="1"/>
</dbReference>
<dbReference type="SUPFAM" id="SSF51658">
    <property type="entry name" value="Xylose isomerase-like"/>
    <property type="match status" value="1"/>
</dbReference>
<dbReference type="Gene3D" id="3.20.20.150">
    <property type="entry name" value="Divalent-metal-dependent TIM barrel enzymes"/>
    <property type="match status" value="1"/>
</dbReference>
<dbReference type="PROSITE" id="PS00730">
    <property type="entry name" value="AP_NUCLEASE_F2_2"/>
    <property type="match status" value="1"/>
</dbReference>
<proteinExistence type="inferred from homology"/>
<keyword evidence="7" id="KW-0862">Zinc</keyword>
<dbReference type="EMBL" id="WTPW01000993">
    <property type="protein sequence ID" value="KAF0464174.1"/>
    <property type="molecule type" value="Genomic_DNA"/>
</dbReference>
<dbReference type="InterPro" id="IPR018246">
    <property type="entry name" value="AP_endonuc_F2_Zn_BS"/>
</dbReference>
<name>A0A8H4A8X9_GIGMA</name>
<organism evidence="11 12">
    <name type="scientific">Gigaspora margarita</name>
    <dbReference type="NCBI Taxonomy" id="4874"/>
    <lineage>
        <taxon>Eukaryota</taxon>
        <taxon>Fungi</taxon>
        <taxon>Fungi incertae sedis</taxon>
        <taxon>Mucoromycota</taxon>
        <taxon>Glomeromycotina</taxon>
        <taxon>Glomeromycetes</taxon>
        <taxon>Diversisporales</taxon>
        <taxon>Gigasporaceae</taxon>
        <taxon>Gigaspora</taxon>
    </lineage>
</organism>
<evidence type="ECO:0000256" key="2">
    <source>
        <dbReference type="ARBA" id="ARBA00005340"/>
    </source>
</evidence>
<dbReference type="PROSITE" id="PS51432">
    <property type="entry name" value="AP_NUCLEASE_F2_4"/>
    <property type="match status" value="1"/>
</dbReference>
<dbReference type="InterPro" id="IPR036237">
    <property type="entry name" value="Xyl_isomerase-like_sf"/>
</dbReference>
<protein>
    <recommendedName>
        <fullName evidence="3">Apurinic-apyrimidinic endonuclease 1</fullName>
    </recommendedName>
</protein>
<keyword evidence="11" id="KW-0255">Endonuclease</keyword>
<keyword evidence="8" id="KW-0234">DNA repair</keyword>
<dbReference type="GO" id="GO:0005739">
    <property type="term" value="C:mitochondrion"/>
    <property type="evidence" value="ECO:0007669"/>
    <property type="project" value="TreeGrafter"/>
</dbReference>
<keyword evidence="12" id="KW-1185">Reference proteome</keyword>
<keyword evidence="4" id="KW-0479">Metal-binding</keyword>
<sequence length="437" mass="49246">MSYVRRSARVSALLKSGEAKKLAEKASDQDVKKVIKKETIKDHSISTETVKQENEIKAENKKRVNNISKDTVSQKPKKKVQEKKHEIIYAPRFLDTKKLVGAHVSVSGGIHNAIQYSLSIGANAFAIFLRNQRRWDAQPLNPEHVSMFREGCEENMYPPGSVLPHGSYLINLGNPDQEKREKSYQAFLEDLKRCEILGLTLYNFHPGSTVGQCTLEESIQHIADCINRAHDATKNVICVVENMAGAGNSVGSKFEELGKIISLVKNKKRIGVCIDTCHAFAAGYDLRTKERYEETMTEFSRYVGFQYLKGLHLNDSLKELGSRRDRHANIGKGYLGLEPFRLIMNDSRMDEIPLILETPVPDDDLEIYKKEIALLYELVGKQTLADANLPKNFVKNLNINENKSLKSSGKKKKGEKNSAEIDESNVNVPQKKKAKTK</sequence>
<dbReference type="OrthoDB" id="7663182at2759"/>
<evidence type="ECO:0000313" key="12">
    <source>
        <dbReference type="Proteomes" id="UP000439903"/>
    </source>
</evidence>
<dbReference type="Pfam" id="PF01261">
    <property type="entry name" value="AP_endonuc_2"/>
    <property type="match status" value="1"/>
</dbReference>
<evidence type="ECO:0000256" key="5">
    <source>
        <dbReference type="ARBA" id="ARBA00022763"/>
    </source>
</evidence>
<dbReference type="AlphaFoldDB" id="A0A8H4A8X9"/>
<dbReference type="InterPro" id="IPR001719">
    <property type="entry name" value="AP_endonuc_2"/>
</dbReference>
<dbReference type="GO" id="GO:0003906">
    <property type="term" value="F:DNA-(apurinic or apyrimidinic site) endonuclease activity"/>
    <property type="evidence" value="ECO:0007669"/>
    <property type="project" value="TreeGrafter"/>
</dbReference>
<dbReference type="GO" id="GO:0005634">
    <property type="term" value="C:nucleus"/>
    <property type="evidence" value="ECO:0007669"/>
    <property type="project" value="TreeGrafter"/>
</dbReference>
<dbReference type="SMART" id="SM00518">
    <property type="entry name" value="AP2Ec"/>
    <property type="match status" value="1"/>
</dbReference>
<keyword evidence="6" id="KW-0378">Hydrolase</keyword>
<keyword evidence="5" id="KW-0227">DNA damage</keyword>
<reference evidence="11 12" key="1">
    <citation type="journal article" date="2019" name="Environ. Microbiol.">
        <title>At the nexus of three kingdoms: the genome of the mycorrhizal fungus Gigaspora margarita provides insights into plant, endobacterial and fungal interactions.</title>
        <authorList>
            <person name="Venice F."/>
            <person name="Ghignone S."/>
            <person name="Salvioli di Fossalunga A."/>
            <person name="Amselem J."/>
            <person name="Novero M."/>
            <person name="Xianan X."/>
            <person name="Sedzielewska Toro K."/>
            <person name="Morin E."/>
            <person name="Lipzen A."/>
            <person name="Grigoriev I.V."/>
            <person name="Henrissat B."/>
            <person name="Martin F.M."/>
            <person name="Bonfante P."/>
        </authorList>
    </citation>
    <scope>NUCLEOTIDE SEQUENCE [LARGE SCALE GENOMIC DNA]</scope>
    <source>
        <strain evidence="11 12">BEG34</strain>
    </source>
</reference>
<dbReference type="FunFam" id="3.20.20.150:FF:000001">
    <property type="entry name" value="Probable endonuclease 4"/>
    <property type="match status" value="1"/>
</dbReference>
<dbReference type="GO" id="GO:0008270">
    <property type="term" value="F:zinc ion binding"/>
    <property type="evidence" value="ECO:0007669"/>
    <property type="project" value="InterPro"/>
</dbReference>
<feature type="domain" description="Xylose isomerase-like TIM barrel" evidence="10">
    <location>
        <begin position="118"/>
        <end position="377"/>
    </location>
</feature>
<dbReference type="GO" id="GO:0003677">
    <property type="term" value="F:DNA binding"/>
    <property type="evidence" value="ECO:0007669"/>
    <property type="project" value="InterPro"/>
</dbReference>
<dbReference type="NCBIfam" id="NF002199">
    <property type="entry name" value="PRK01060.1-4"/>
    <property type="match status" value="1"/>
</dbReference>
<evidence type="ECO:0000259" key="10">
    <source>
        <dbReference type="Pfam" id="PF01261"/>
    </source>
</evidence>
<accession>A0A8H4A8X9</accession>
<gene>
    <name evidence="11" type="ORF">F8M41_026524</name>
</gene>
<dbReference type="NCBIfam" id="TIGR00587">
    <property type="entry name" value="nfo"/>
    <property type="match status" value="1"/>
</dbReference>
<dbReference type="PROSITE" id="PS00729">
    <property type="entry name" value="AP_NUCLEASE_F2_1"/>
    <property type="match status" value="1"/>
</dbReference>
<dbReference type="HAMAP" id="MF_00152">
    <property type="entry name" value="Nfo"/>
    <property type="match status" value="1"/>
</dbReference>
<dbReference type="InterPro" id="IPR013022">
    <property type="entry name" value="Xyl_isomerase-like_TIM-brl"/>
</dbReference>
<comment type="caution">
    <text evidence="11">The sequence shown here is derived from an EMBL/GenBank/DDBJ whole genome shotgun (WGS) entry which is preliminary data.</text>
</comment>
<feature type="region of interest" description="Disordered" evidence="9">
    <location>
        <begin position="404"/>
        <end position="437"/>
    </location>
</feature>